<evidence type="ECO:0000313" key="4">
    <source>
        <dbReference type="Proteomes" id="UP000439914"/>
    </source>
</evidence>
<evidence type="ECO:0000313" key="2">
    <source>
        <dbReference type="EMBL" id="MDQ0564961.1"/>
    </source>
</evidence>
<feature type="signal peptide" evidence="1">
    <location>
        <begin position="1"/>
        <end position="20"/>
    </location>
</feature>
<protein>
    <submittedName>
        <fullName evidence="3">Tetratricopeptide repeat protein</fullName>
    </submittedName>
    <submittedName>
        <fullName evidence="2">YaiO family outer membrane protein</fullName>
    </submittedName>
</protein>
<dbReference type="RefSeq" id="WP_160766961.1">
    <property type="nucleotide sequence ID" value="NZ_JAUSWK010000001.1"/>
</dbReference>
<dbReference type="Gene3D" id="1.25.40.10">
    <property type="entry name" value="Tetratricopeptide repeat domain"/>
    <property type="match status" value="1"/>
</dbReference>
<gene>
    <name evidence="3" type="ORF">GRI55_09580</name>
    <name evidence="2" type="ORF">QOZ97_000471</name>
</gene>
<dbReference type="SUPFAM" id="SSF48452">
    <property type="entry name" value="TPR-like"/>
    <property type="match status" value="1"/>
</dbReference>
<comment type="caution">
    <text evidence="3">The sequence shown here is derived from an EMBL/GenBank/DDBJ whole genome shotgun (WGS) entry which is preliminary data.</text>
</comment>
<dbReference type="NCBIfam" id="TIGR04390">
    <property type="entry name" value="OMP_YaiO_dom"/>
    <property type="match status" value="1"/>
</dbReference>
<reference evidence="3 4" key="1">
    <citation type="submission" date="2019-12" db="EMBL/GenBank/DDBJ databases">
        <title>Genomic-based taxomic classification of the family Erythrobacteraceae.</title>
        <authorList>
            <person name="Xu L."/>
        </authorList>
    </citation>
    <scope>NUCLEOTIDE SEQUENCE [LARGE SCALE GENOMIC DNA]</scope>
    <source>
        <strain evidence="3 4">CGMCC 1.8703</strain>
    </source>
</reference>
<dbReference type="Pfam" id="PF14559">
    <property type="entry name" value="TPR_19"/>
    <property type="match status" value="1"/>
</dbReference>
<dbReference type="EMBL" id="JAUSWK010000001">
    <property type="protein sequence ID" value="MDQ0564961.1"/>
    <property type="molecule type" value="Genomic_DNA"/>
</dbReference>
<dbReference type="EMBL" id="WTYG01000002">
    <property type="protein sequence ID" value="MXP36023.1"/>
    <property type="molecule type" value="Genomic_DNA"/>
</dbReference>
<dbReference type="SUPFAM" id="SSF56935">
    <property type="entry name" value="Porins"/>
    <property type="match status" value="1"/>
</dbReference>
<dbReference type="Proteomes" id="UP000439914">
    <property type="component" value="Unassembled WGS sequence"/>
</dbReference>
<keyword evidence="1" id="KW-0732">Signal</keyword>
<evidence type="ECO:0000313" key="5">
    <source>
        <dbReference type="Proteomes" id="UP001238601"/>
    </source>
</evidence>
<dbReference type="InterPro" id="IPR030887">
    <property type="entry name" value="Beta-barrel_YaiO"/>
</dbReference>
<dbReference type="GeneID" id="93685314"/>
<reference evidence="2 5" key="2">
    <citation type="submission" date="2023-07" db="EMBL/GenBank/DDBJ databases">
        <title>Genomic Encyclopedia of Type Strains, Phase IV (KMG-IV): sequencing the most valuable type-strain genomes for metagenomic binning, comparative biology and taxonomic classification.</title>
        <authorList>
            <person name="Goeker M."/>
        </authorList>
    </citation>
    <scope>NUCLEOTIDE SEQUENCE [LARGE SCALE GENOMIC DNA]</scope>
    <source>
        <strain evidence="2 5">DSM 14432</strain>
    </source>
</reference>
<dbReference type="InterPro" id="IPR011990">
    <property type="entry name" value="TPR-like_helical_dom_sf"/>
</dbReference>
<accession>A0A6I4UFF1</accession>
<evidence type="ECO:0000313" key="3">
    <source>
        <dbReference type="EMBL" id="MXP36023.1"/>
    </source>
</evidence>
<name>A0A6I4UFF1_9SPHN</name>
<dbReference type="AlphaFoldDB" id="A0A6I4UFF1"/>
<evidence type="ECO:0000256" key="1">
    <source>
        <dbReference type="SAM" id="SignalP"/>
    </source>
</evidence>
<feature type="chain" id="PRO_5026077518" evidence="1">
    <location>
        <begin position="21"/>
        <end position="376"/>
    </location>
</feature>
<proteinExistence type="predicted"/>
<organism evidence="3 4">
    <name type="scientific">Qipengyuania citrea</name>
    <dbReference type="NCBI Taxonomy" id="225971"/>
    <lineage>
        <taxon>Bacteria</taxon>
        <taxon>Pseudomonadati</taxon>
        <taxon>Pseudomonadota</taxon>
        <taxon>Alphaproteobacteria</taxon>
        <taxon>Sphingomonadales</taxon>
        <taxon>Erythrobacteraceae</taxon>
        <taxon>Qipengyuania</taxon>
    </lineage>
</organism>
<dbReference type="Proteomes" id="UP001238601">
    <property type="component" value="Unassembled WGS sequence"/>
</dbReference>
<sequence>MAGARILVAASALMAAPLAAQQPLETRSEQVEAAEAARSASDFAEARRLLRSLLADAPGDADLLRRLAMTEAGDGNLDEALALVERASQRAPADLDVALARAYILFWNGQYDAAEQAVAGIAARAPDYPDLAPLQANLRRQRDAGDLRLRVLSASASVSDIAFDNRGSQTWTSQNVAVAFDVSQRSSITLALAQEDRNTKDTRLSARIDRRIGTGFVYIAASTVPDADFQERWSLAAGGEDRISERLTAILDTRIAEYETGTILALQPGLRFDLDDDFSLTARAINIFGGGDSYRLGGSARLDYRADSGLALFAIAASYPDVEADGVRQLRSGALGVAVPLSDRFTLSGATSYEDRENSYRRLSGTLALSYRFGTP</sequence>
<keyword evidence="5" id="KW-1185">Reference proteome</keyword>